<name>C8XGL0_NAKMY</name>
<dbReference type="HOGENOM" id="CLU_1784804_0_0_11"/>
<evidence type="ECO:0000313" key="2">
    <source>
        <dbReference type="EMBL" id="ACV78193.1"/>
    </source>
</evidence>
<dbReference type="Proteomes" id="UP000002218">
    <property type="component" value="Chromosome"/>
</dbReference>
<organism evidence="2 3">
    <name type="scientific">Nakamurella multipartita (strain ATCC 700099 / DSM 44233 / CIP 104796 / JCM 9543 / NBRC 105858 / Y-104)</name>
    <name type="common">Microsphaera multipartita</name>
    <dbReference type="NCBI Taxonomy" id="479431"/>
    <lineage>
        <taxon>Bacteria</taxon>
        <taxon>Bacillati</taxon>
        <taxon>Actinomycetota</taxon>
        <taxon>Actinomycetes</taxon>
        <taxon>Nakamurellales</taxon>
        <taxon>Nakamurellaceae</taxon>
        <taxon>Nakamurella</taxon>
    </lineage>
</organism>
<evidence type="ECO:0000313" key="3">
    <source>
        <dbReference type="Proteomes" id="UP000002218"/>
    </source>
</evidence>
<evidence type="ECO:0000256" key="1">
    <source>
        <dbReference type="SAM" id="MobiDB-lite"/>
    </source>
</evidence>
<sequence>MALTAVTPGLVGAVIRFVTAAHHGRTTSARRSPAVASVTPSPDRTTPNLKPPGEIRTTAGSITPDLALAQAVREQLTRPGSVPAPRQFELIMAEKAFYSYPTGRPGGVLNRRWTPYLADVDPCPYREIADGSWQLTRPETSGSSR</sequence>
<dbReference type="EMBL" id="CP001737">
    <property type="protein sequence ID" value="ACV78193.1"/>
    <property type="molecule type" value="Genomic_DNA"/>
</dbReference>
<feature type="region of interest" description="Disordered" evidence="1">
    <location>
        <begin position="25"/>
        <end position="59"/>
    </location>
</feature>
<gene>
    <name evidence="2" type="ordered locus">Namu_1803</name>
</gene>
<reference evidence="2 3" key="2">
    <citation type="journal article" date="2010" name="Stand. Genomic Sci.">
        <title>Complete genome sequence of Nakamurella multipartita type strain (Y-104).</title>
        <authorList>
            <person name="Tice H."/>
            <person name="Mayilraj S."/>
            <person name="Sims D."/>
            <person name="Lapidus A."/>
            <person name="Nolan M."/>
            <person name="Lucas S."/>
            <person name="Glavina Del Rio T."/>
            <person name="Copeland A."/>
            <person name="Cheng J.F."/>
            <person name="Meincke L."/>
            <person name="Bruce D."/>
            <person name="Goodwin L."/>
            <person name="Pitluck S."/>
            <person name="Ivanova N."/>
            <person name="Mavromatis K."/>
            <person name="Ovchinnikova G."/>
            <person name="Pati A."/>
            <person name="Chen A."/>
            <person name="Palaniappan K."/>
            <person name="Land M."/>
            <person name="Hauser L."/>
            <person name="Chang Y.J."/>
            <person name="Jeffries C.D."/>
            <person name="Detter J.C."/>
            <person name="Brettin T."/>
            <person name="Rohde M."/>
            <person name="Goker M."/>
            <person name="Bristow J."/>
            <person name="Eisen J.A."/>
            <person name="Markowitz V."/>
            <person name="Hugenholtz P."/>
            <person name="Kyrpides N.C."/>
            <person name="Klenk H.P."/>
            <person name="Chen F."/>
        </authorList>
    </citation>
    <scope>NUCLEOTIDE SEQUENCE [LARGE SCALE GENOMIC DNA]</scope>
    <source>
        <strain evidence="3">ATCC 700099 / DSM 44233 / CIP 104796 / JCM 9543 / NBRC 105858 / Y-104</strain>
    </source>
</reference>
<dbReference type="AlphaFoldDB" id="C8XGL0"/>
<dbReference type="RefSeq" id="WP_015747095.1">
    <property type="nucleotide sequence ID" value="NC_013235.1"/>
</dbReference>
<accession>C8XGL0</accession>
<dbReference type="KEGG" id="nml:Namu_1803"/>
<protein>
    <submittedName>
        <fullName evidence="2">Uncharacterized protein</fullName>
    </submittedName>
</protein>
<reference evidence="3" key="1">
    <citation type="submission" date="2009-09" db="EMBL/GenBank/DDBJ databases">
        <title>The complete genome of Nakamurella multipartita DSM 44233.</title>
        <authorList>
            <consortium name="US DOE Joint Genome Institute (JGI-PGF)"/>
            <person name="Lucas S."/>
            <person name="Copeland A."/>
            <person name="Lapidus A."/>
            <person name="Glavina del Rio T."/>
            <person name="Dalin E."/>
            <person name="Tice H."/>
            <person name="Bruce D."/>
            <person name="Goodwin L."/>
            <person name="Pitluck S."/>
            <person name="Kyrpides N."/>
            <person name="Mavromatis K."/>
            <person name="Ivanova N."/>
            <person name="Ovchinnikova G."/>
            <person name="Sims D."/>
            <person name="Meincke L."/>
            <person name="Brettin T."/>
            <person name="Detter J.C."/>
            <person name="Han C."/>
            <person name="Larimer F."/>
            <person name="Land M."/>
            <person name="Hauser L."/>
            <person name="Markowitz V."/>
            <person name="Cheng J.-F."/>
            <person name="Hugenholtz P."/>
            <person name="Woyke T."/>
            <person name="Wu D."/>
            <person name="Klenk H.-P."/>
            <person name="Eisen J.A."/>
        </authorList>
    </citation>
    <scope>NUCLEOTIDE SEQUENCE [LARGE SCALE GENOMIC DNA]</scope>
    <source>
        <strain evidence="3">ATCC 700099 / DSM 44233 / CIP 104796 / JCM 9543 / NBRC 105858 / Y-104</strain>
    </source>
</reference>
<dbReference type="InParanoid" id="C8XGL0"/>
<keyword evidence="3" id="KW-1185">Reference proteome</keyword>
<proteinExistence type="predicted"/>
<feature type="compositionally biased region" description="Polar residues" evidence="1">
    <location>
        <begin position="38"/>
        <end position="48"/>
    </location>
</feature>